<feature type="domain" description="EF-hand" evidence="2">
    <location>
        <begin position="88"/>
        <end position="123"/>
    </location>
</feature>
<name>A0A0L0CPC9_LUCCU</name>
<proteinExistence type="predicted"/>
<dbReference type="InterPro" id="IPR002048">
    <property type="entry name" value="EF_hand_dom"/>
</dbReference>
<feature type="domain" description="EF-hand" evidence="2">
    <location>
        <begin position="10"/>
        <end position="45"/>
    </location>
</feature>
<dbReference type="FunFam" id="1.10.238.10:FF:000178">
    <property type="entry name" value="Calmodulin-2 A"/>
    <property type="match status" value="1"/>
</dbReference>
<evidence type="ECO:0000259" key="2">
    <source>
        <dbReference type="PROSITE" id="PS50222"/>
    </source>
</evidence>
<sequence>MELPIQISNELEKRISDAFCIFDHHGDKTIDVREVGTVLRFLGCVPTEQEINEIITATETEDSSGEVHLTKFLPHVTQLLAEHKMEPAEPEKLLEAFHVLDPENRGTLTREYFGKLMMEEGEPFTQEELDEMMAVAIDPLTGLIPYEFYLNQLMHRPKNSIYDIADKIKVEAQQKATGTRQSMRKF</sequence>
<evidence type="ECO:0000313" key="4">
    <source>
        <dbReference type="Proteomes" id="UP000037069"/>
    </source>
</evidence>
<dbReference type="STRING" id="7375.A0A0L0CPC9"/>
<dbReference type="Proteomes" id="UP000037069">
    <property type="component" value="Unassembled WGS sequence"/>
</dbReference>
<dbReference type="InterPro" id="IPR011992">
    <property type="entry name" value="EF-hand-dom_pair"/>
</dbReference>
<dbReference type="OMA" id="MTKEGEP"/>
<keyword evidence="4" id="KW-1185">Reference proteome</keyword>
<dbReference type="EMBL" id="JRES01000204">
    <property type="protein sequence ID" value="KNC33294.1"/>
    <property type="molecule type" value="Genomic_DNA"/>
</dbReference>
<dbReference type="Gene3D" id="1.10.238.10">
    <property type="entry name" value="EF-hand"/>
    <property type="match status" value="2"/>
</dbReference>
<dbReference type="PANTHER" id="PTHR46763:SF1">
    <property type="entry name" value="DYNEIN REGULATORY COMPLEX PROTEIN 8"/>
    <property type="match status" value="1"/>
</dbReference>
<evidence type="ECO:0000256" key="1">
    <source>
        <dbReference type="ARBA" id="ARBA00022737"/>
    </source>
</evidence>
<accession>A0A0L0CPC9</accession>
<dbReference type="SUPFAM" id="SSF47473">
    <property type="entry name" value="EF-hand"/>
    <property type="match status" value="1"/>
</dbReference>
<dbReference type="AlphaFoldDB" id="A0A0L0CPC9"/>
<keyword evidence="1" id="KW-0677">Repeat</keyword>
<dbReference type="PROSITE" id="PS50222">
    <property type="entry name" value="EF_HAND_2"/>
    <property type="match status" value="2"/>
</dbReference>
<protein>
    <recommendedName>
        <fullName evidence="2">EF-hand domain-containing protein</fullName>
    </recommendedName>
</protein>
<dbReference type="PANTHER" id="PTHR46763">
    <property type="entry name" value="DYNEIN REGULATORY COMPLEX PROTEIN 8"/>
    <property type="match status" value="1"/>
</dbReference>
<evidence type="ECO:0000313" key="3">
    <source>
        <dbReference type="EMBL" id="KNC33294.1"/>
    </source>
</evidence>
<dbReference type="GO" id="GO:0005509">
    <property type="term" value="F:calcium ion binding"/>
    <property type="evidence" value="ECO:0007669"/>
    <property type="project" value="InterPro"/>
</dbReference>
<organism evidence="3 4">
    <name type="scientific">Lucilia cuprina</name>
    <name type="common">Green bottle fly</name>
    <name type="synonym">Australian sheep blowfly</name>
    <dbReference type="NCBI Taxonomy" id="7375"/>
    <lineage>
        <taxon>Eukaryota</taxon>
        <taxon>Metazoa</taxon>
        <taxon>Ecdysozoa</taxon>
        <taxon>Arthropoda</taxon>
        <taxon>Hexapoda</taxon>
        <taxon>Insecta</taxon>
        <taxon>Pterygota</taxon>
        <taxon>Neoptera</taxon>
        <taxon>Endopterygota</taxon>
        <taxon>Diptera</taxon>
        <taxon>Brachycera</taxon>
        <taxon>Muscomorpha</taxon>
        <taxon>Oestroidea</taxon>
        <taxon>Calliphoridae</taxon>
        <taxon>Luciliinae</taxon>
        <taxon>Lucilia</taxon>
    </lineage>
</organism>
<reference evidence="3 4" key="1">
    <citation type="journal article" date="2015" name="Nat. Commun.">
        <title>Lucilia cuprina genome unlocks parasitic fly biology to underpin future interventions.</title>
        <authorList>
            <person name="Anstead C.A."/>
            <person name="Korhonen P.K."/>
            <person name="Young N.D."/>
            <person name="Hall R.S."/>
            <person name="Jex A.R."/>
            <person name="Murali S.C."/>
            <person name="Hughes D.S."/>
            <person name="Lee S.F."/>
            <person name="Perry T."/>
            <person name="Stroehlein A.J."/>
            <person name="Ansell B.R."/>
            <person name="Breugelmans B."/>
            <person name="Hofmann A."/>
            <person name="Qu J."/>
            <person name="Dugan S."/>
            <person name="Lee S.L."/>
            <person name="Chao H."/>
            <person name="Dinh H."/>
            <person name="Han Y."/>
            <person name="Doddapaneni H.V."/>
            <person name="Worley K.C."/>
            <person name="Muzny D.M."/>
            <person name="Ioannidis P."/>
            <person name="Waterhouse R.M."/>
            <person name="Zdobnov E.M."/>
            <person name="James P.J."/>
            <person name="Bagnall N.H."/>
            <person name="Kotze A.C."/>
            <person name="Gibbs R.A."/>
            <person name="Richards S."/>
            <person name="Batterham P."/>
            <person name="Gasser R.B."/>
        </authorList>
    </citation>
    <scope>NUCLEOTIDE SEQUENCE [LARGE SCALE GENOMIC DNA]</scope>
    <source>
        <strain evidence="3 4">LS</strain>
        <tissue evidence="3">Full body</tissue>
    </source>
</reference>
<dbReference type="OrthoDB" id="10260307at2759"/>
<dbReference type="GO" id="GO:0043226">
    <property type="term" value="C:organelle"/>
    <property type="evidence" value="ECO:0007669"/>
    <property type="project" value="UniProtKB-ARBA"/>
</dbReference>
<gene>
    <name evidence="3" type="ORF">FF38_06049</name>
</gene>
<comment type="caution">
    <text evidence="3">The sequence shown here is derived from an EMBL/GenBank/DDBJ whole genome shotgun (WGS) entry which is preliminary data.</text>
</comment>